<keyword evidence="1" id="KW-0812">Transmembrane</keyword>
<keyword evidence="3" id="KW-1185">Reference proteome</keyword>
<organism evidence="2 3">
    <name type="scientific">Paenimyroides aestuarii</name>
    <dbReference type="NCBI Taxonomy" id="2968490"/>
    <lineage>
        <taxon>Bacteria</taxon>
        <taxon>Pseudomonadati</taxon>
        <taxon>Bacteroidota</taxon>
        <taxon>Flavobacteriia</taxon>
        <taxon>Flavobacteriales</taxon>
        <taxon>Flavobacteriaceae</taxon>
        <taxon>Paenimyroides</taxon>
    </lineage>
</organism>
<evidence type="ECO:0000313" key="3">
    <source>
        <dbReference type="Proteomes" id="UP001317001"/>
    </source>
</evidence>
<dbReference type="EMBL" id="CP102382">
    <property type="protein sequence ID" value="UUV20871.1"/>
    <property type="molecule type" value="Genomic_DNA"/>
</dbReference>
<keyword evidence="1" id="KW-1133">Transmembrane helix</keyword>
<accession>A0ABY5NQM8</accession>
<proteinExistence type="predicted"/>
<protein>
    <submittedName>
        <fullName evidence="2">Uncharacterized protein</fullName>
    </submittedName>
</protein>
<dbReference type="RefSeq" id="WP_257498785.1">
    <property type="nucleotide sequence ID" value="NZ_CP102382.1"/>
</dbReference>
<keyword evidence="1" id="KW-0472">Membrane</keyword>
<sequence>MSPTIIIIVAVLFIGSFIYMRYMMNKQKQAAQKYSGDDALNKTPEMQQELIPKYFSSLEKQMQGAPIDAFTECAHITTVGNKVASAAATAAKTVAWAAVGVKAKYQEADHASYLVLSGDELHYLFFEEGAPKEHLIFDQTRLLNARVGTITNAEKVTRMSAIAQQKPNKLSIDIDGKPVDILYYNEVRRMPETTLAFEKNGMDTQAKFGLLGRYFKKKFFEKYPHLSN</sequence>
<feature type="transmembrane region" description="Helical" evidence="1">
    <location>
        <begin position="6"/>
        <end position="24"/>
    </location>
</feature>
<dbReference type="Proteomes" id="UP001317001">
    <property type="component" value="Chromosome"/>
</dbReference>
<evidence type="ECO:0000256" key="1">
    <source>
        <dbReference type="SAM" id="Phobius"/>
    </source>
</evidence>
<gene>
    <name evidence="2" type="ORF">NPX36_11150</name>
</gene>
<evidence type="ECO:0000313" key="2">
    <source>
        <dbReference type="EMBL" id="UUV20871.1"/>
    </source>
</evidence>
<reference evidence="2 3" key="1">
    <citation type="submission" date="2022-08" db="EMBL/GenBank/DDBJ databases">
        <title>Myroides zhujiangensis sp. nov., a novel bacterium isolated from sediment in the Pearl River Estuary.</title>
        <authorList>
            <person name="Cui L."/>
        </authorList>
    </citation>
    <scope>NUCLEOTIDE SEQUENCE [LARGE SCALE GENOMIC DNA]</scope>
    <source>
        <strain evidence="2 3">SCSIO 72103</strain>
    </source>
</reference>
<name>A0ABY5NQM8_9FLAO</name>